<dbReference type="EMBL" id="CAMXCT010000397">
    <property type="protein sequence ID" value="CAI3978235.1"/>
    <property type="molecule type" value="Genomic_DNA"/>
</dbReference>
<feature type="compositionally biased region" description="Low complexity" evidence="3">
    <location>
        <begin position="403"/>
        <end position="421"/>
    </location>
</feature>
<reference evidence="4" key="1">
    <citation type="submission" date="2022-10" db="EMBL/GenBank/DDBJ databases">
        <authorList>
            <person name="Chen Y."/>
            <person name="Dougan E. K."/>
            <person name="Chan C."/>
            <person name="Rhodes N."/>
            <person name="Thang M."/>
        </authorList>
    </citation>
    <scope>NUCLEOTIDE SEQUENCE</scope>
</reference>
<dbReference type="Pfam" id="PF00145">
    <property type="entry name" value="DNA_methylase"/>
    <property type="match status" value="1"/>
</dbReference>
<feature type="region of interest" description="Disordered" evidence="3">
    <location>
        <begin position="528"/>
        <end position="685"/>
    </location>
</feature>
<protein>
    <submittedName>
        <fullName evidence="4">Uncharacterized protein</fullName>
    </submittedName>
</protein>
<feature type="compositionally biased region" description="Polar residues" evidence="3">
    <location>
        <begin position="742"/>
        <end position="765"/>
    </location>
</feature>
<accession>A0A9P1BT42</accession>
<feature type="region of interest" description="Disordered" evidence="3">
    <location>
        <begin position="1248"/>
        <end position="1325"/>
    </location>
</feature>
<feature type="compositionally biased region" description="Basic and acidic residues" evidence="3">
    <location>
        <begin position="724"/>
        <end position="741"/>
    </location>
</feature>
<feature type="compositionally biased region" description="Polar residues" evidence="3">
    <location>
        <begin position="1248"/>
        <end position="1265"/>
    </location>
</feature>
<dbReference type="InterPro" id="IPR001525">
    <property type="entry name" value="C5_MeTfrase"/>
</dbReference>
<feature type="compositionally biased region" description="Basic and acidic residues" evidence="3">
    <location>
        <begin position="1641"/>
        <end position="1669"/>
    </location>
</feature>
<evidence type="ECO:0000256" key="3">
    <source>
        <dbReference type="SAM" id="MobiDB-lite"/>
    </source>
</evidence>
<gene>
    <name evidence="4" type="ORF">C1SCF055_LOCUS6303</name>
</gene>
<dbReference type="Proteomes" id="UP001152797">
    <property type="component" value="Unassembled WGS sequence"/>
</dbReference>
<feature type="compositionally biased region" description="Polar residues" evidence="3">
    <location>
        <begin position="638"/>
        <end position="661"/>
    </location>
</feature>
<keyword evidence="2" id="KW-0808">Transferase</keyword>
<dbReference type="InterPro" id="IPR029063">
    <property type="entry name" value="SAM-dependent_MTases_sf"/>
</dbReference>
<dbReference type="SUPFAM" id="SSF53335">
    <property type="entry name" value="S-adenosyl-L-methionine-dependent methyltransferases"/>
    <property type="match status" value="1"/>
</dbReference>
<dbReference type="GO" id="GO:0008168">
    <property type="term" value="F:methyltransferase activity"/>
    <property type="evidence" value="ECO:0007669"/>
    <property type="project" value="UniProtKB-KW"/>
</dbReference>
<feature type="region of interest" description="Disordered" evidence="3">
    <location>
        <begin position="1630"/>
        <end position="1677"/>
    </location>
</feature>
<feature type="region of interest" description="Disordered" evidence="3">
    <location>
        <begin position="312"/>
        <end position="424"/>
    </location>
</feature>
<evidence type="ECO:0000313" key="5">
    <source>
        <dbReference type="EMBL" id="CAL1131610.1"/>
    </source>
</evidence>
<sequence length="1677" mass="184056">MPGWYQCADVLSAVDAYDALGVEPGPADAGYSPLQRSMHLSTVSTKIITQCYNRTMQCVGENTEQARCVIKYYDMLQGKSRESYDMRRFRDNTQAKNTEISKNIAIFQKHVRVSMSEFKSKRNFTFVCFGNQTMALMAATKFEKDVLCVMAEFEKVTRKPTLRQNLLTAHGVDSSFFKKSVSNQREQLLHRLFQGVGYCAKFEGPHQTLERSCKSFKSASDWLVQMYTANKDGSLKSAMKHIAKNGEDAVAIKDMLSALSSFCRIERSENGWAINKRQEKLEETAAKHLLQLAVEINQANINKLFNIKDVATSSTETPDKQVDASNTKNGHVAMPSGEQTKTDKDNDTDQASQQPPCTIEQQPTNAVHAQGPSQAAEAEACEAHQTNLQHDGHDKPHSPQALPAEPASTPAPATETQASPADQQAKAMHIEYVKIAKPPEEQAYQQTPCTIDQQPTNAAHAQGPSQAAEAEACEAHQTNLQHDGHDKPHSPQALSAEPASTPAPATETQASPADQQAKAMHIEYVKIAKPPEEQTKTDSKDDHTDHASQQPPCTIDQQPTNAVHAQGPSQAAEAEACEAHQTNLQHDGHDKPHSPQALPAEPAATPAPATETQSSPADQQAKAMHIEYGKIAKPPEEQASQQPPCTIDQQPTNAAHAQGPSQAAEAEACEAHQTNLQHDGHDKPHSLQALSAEPAATPVPATETQASPADQPVKAMHIEYGKIAKPPEEQTKEDSKNDHTDQTSQQPPCTIDQQPTNAVHAQGPSQAAEAEACEAHQTNLQHDGHDKPHSPQALSADNSTIGIMECGQQGKLVGTATLVTIKIINNFADLRTCTEFKTASEEQKLAWRKRIVHNKKPLYQWILEDIVELKQPLQGPSSRGKATWVNIAKLKSFVEREVPVNIQLRHEFSVEIEPYKRKFIADAHTAKGEKPTFHLFSDVRIFADGKGYCDTCGCVHNAPAEVDILFVGPSCKSISLENADRSSYKHCYSTGEGSSGYTYQHGVKGAVSSTNPALLFFENVLGVMFAVNKKPSPMEVMTKDLGELGYVVEHSKIDAQDYLLPQRRNRVYALADINAGQCSQSFAQKMKATMESMASDVLLPFDSVFDTTLPHQQLEGRQYDKLQEALEKACLQANCQNVFLDTSTSSTRECESATNVLTCVRPTHKIYSNQLQRFVTIQEMWAAQGLFKCNFENQEAVQSMWEQASKAQDLAGNAFASTCMQAKIIASLVHGQGWINLAGSHGNATNALQTGFESGTTPNDSSSQPDFFETPDAKGTLSTASSSERGIKRKSSSDDDDVRDESVYSSPPAEASASSRPQKRISLSSESIVASSQLSKRISSSEEALVPLPPPKRRCEYESVCADPSVKYKEKHFLSTARRKGAYQGCFTDSHWGGHRKKQNWDLLVKYAPKIAKKHSEVPNSLRDVLNITTKKWNGGKFSKSDGLHVIPPSLALALDTIIMDRLAAGEEVSYDFVESTLKLLVKLWNEKIEELQADVQETVQKKILQAQNAIAESEDVGDDVARMAKDDEMTALSKLLETLQPCNISTQPTALGSITTMIISTAQVLCISSLQPIGDPNKFGLGVEHDAVHTLDLEEDKQIEMEHGEPIEYGDFSGDELDSELHSGFLFVKDSDSEQEDEHDDKTAEPKEDENGKKSRNAALEHRPEYQELKAAGVTV</sequence>
<feature type="compositionally biased region" description="Polar residues" evidence="3">
    <location>
        <begin position="547"/>
        <end position="569"/>
    </location>
</feature>
<dbReference type="Gene3D" id="3.40.50.150">
    <property type="entry name" value="Vaccinia Virus protein VP39"/>
    <property type="match status" value="1"/>
</dbReference>
<feature type="compositionally biased region" description="Basic and acidic residues" evidence="3">
    <location>
        <begin position="528"/>
        <end position="546"/>
    </location>
</feature>
<feature type="compositionally biased region" description="Low complexity" evidence="3">
    <location>
        <begin position="1303"/>
        <end position="1325"/>
    </location>
</feature>
<feature type="compositionally biased region" description="Polar residues" evidence="3">
    <location>
        <begin position="350"/>
        <end position="373"/>
    </location>
</feature>
<feature type="compositionally biased region" description="Low complexity" evidence="3">
    <location>
        <begin position="595"/>
        <end position="617"/>
    </location>
</feature>
<keyword evidence="6" id="KW-1185">Reference proteome</keyword>
<feature type="region of interest" description="Disordered" evidence="3">
    <location>
        <begin position="724"/>
        <end position="795"/>
    </location>
</feature>
<comment type="caution">
    <text evidence="4">The sequence shown here is derived from an EMBL/GenBank/DDBJ whole genome shotgun (WGS) entry which is preliminary data.</text>
</comment>
<feature type="region of interest" description="Disordered" evidence="3">
    <location>
        <begin position="454"/>
        <end position="516"/>
    </location>
</feature>
<evidence type="ECO:0000256" key="2">
    <source>
        <dbReference type="ARBA" id="ARBA00022679"/>
    </source>
</evidence>
<name>A0A9P1BT42_9DINO</name>
<dbReference type="OrthoDB" id="423221at2759"/>
<feature type="non-terminal residue" evidence="4">
    <location>
        <position position="1677"/>
    </location>
</feature>
<dbReference type="EMBL" id="CAMXCT020000397">
    <property type="protein sequence ID" value="CAL1131610.1"/>
    <property type="molecule type" value="Genomic_DNA"/>
</dbReference>
<feature type="compositionally biased region" description="Basic and acidic residues" evidence="3">
    <location>
        <begin position="624"/>
        <end position="636"/>
    </location>
</feature>
<evidence type="ECO:0000313" key="4">
    <source>
        <dbReference type="EMBL" id="CAI3978235.1"/>
    </source>
</evidence>
<feature type="compositionally biased region" description="Polar residues" evidence="3">
    <location>
        <begin position="454"/>
        <end position="465"/>
    </location>
</feature>
<evidence type="ECO:0000256" key="1">
    <source>
        <dbReference type="ARBA" id="ARBA00022603"/>
    </source>
</evidence>
<organism evidence="4">
    <name type="scientific">Cladocopium goreaui</name>
    <dbReference type="NCBI Taxonomy" id="2562237"/>
    <lineage>
        <taxon>Eukaryota</taxon>
        <taxon>Sar</taxon>
        <taxon>Alveolata</taxon>
        <taxon>Dinophyceae</taxon>
        <taxon>Suessiales</taxon>
        <taxon>Symbiodiniaceae</taxon>
        <taxon>Cladocopium</taxon>
    </lineage>
</organism>
<dbReference type="EMBL" id="CAMXCT030000397">
    <property type="protein sequence ID" value="CAL4765547.1"/>
    <property type="molecule type" value="Genomic_DNA"/>
</dbReference>
<feature type="compositionally biased region" description="Low complexity" evidence="3">
    <location>
        <begin position="495"/>
        <end position="513"/>
    </location>
</feature>
<evidence type="ECO:0000313" key="6">
    <source>
        <dbReference type="Proteomes" id="UP001152797"/>
    </source>
</evidence>
<keyword evidence="1" id="KW-0489">Methyltransferase</keyword>
<proteinExistence type="predicted"/>
<dbReference type="GO" id="GO:0032259">
    <property type="term" value="P:methylation"/>
    <property type="evidence" value="ECO:0007669"/>
    <property type="project" value="UniProtKB-KW"/>
</dbReference>
<reference evidence="5" key="2">
    <citation type="submission" date="2024-04" db="EMBL/GenBank/DDBJ databases">
        <authorList>
            <person name="Chen Y."/>
            <person name="Shah S."/>
            <person name="Dougan E. K."/>
            <person name="Thang M."/>
            <person name="Chan C."/>
        </authorList>
    </citation>
    <scope>NUCLEOTIDE SEQUENCE [LARGE SCALE GENOMIC DNA]</scope>
</reference>